<organism evidence="1 2">
    <name type="scientific">Glacieibacterium arshaanense</name>
    <dbReference type="NCBI Taxonomy" id="2511025"/>
    <lineage>
        <taxon>Bacteria</taxon>
        <taxon>Pseudomonadati</taxon>
        <taxon>Pseudomonadota</taxon>
        <taxon>Alphaproteobacteria</taxon>
        <taxon>Sphingomonadales</taxon>
        <taxon>Sphingosinicellaceae</taxon>
        <taxon>Glacieibacterium</taxon>
    </lineage>
</organism>
<protein>
    <submittedName>
        <fullName evidence="1">Uncharacterized protein</fullName>
    </submittedName>
</protein>
<name>A0A4Y9EPH7_9SPHN</name>
<dbReference type="AlphaFoldDB" id="A0A4Y9EPH7"/>
<evidence type="ECO:0000313" key="1">
    <source>
        <dbReference type="EMBL" id="TFU03681.1"/>
    </source>
</evidence>
<comment type="caution">
    <text evidence="1">The sequence shown here is derived from an EMBL/GenBank/DDBJ whole genome shotgun (WGS) entry which is preliminary data.</text>
</comment>
<proteinExistence type="predicted"/>
<dbReference type="Pfam" id="PF22507">
    <property type="entry name" value="DUF6994"/>
    <property type="match status" value="1"/>
</dbReference>
<accession>A0A4Y9EPH7</accession>
<sequence>MQIDTKFDFRTDASGKDPDAYSATLRHYHRHLWSKPLPSGQPFHLATNKLGAYLHHDSHLGEFFLSSDSVIPSFTRWKRLQHIIGKFPEEENEAFRSISYTIGGMMVFPGNKVDGKQTINGARGFNGKIADRFDLTLECIRRHYLNQSSPLSDTLARYRNFFALFDDFSGYADFFLLQDLVAPDYSAIKFCMPFDNFDTSPVPKDCDTYIEYRRRSIEFIVSRNDRIDRQTS</sequence>
<dbReference type="OrthoDB" id="1664004at2"/>
<keyword evidence="2" id="KW-1185">Reference proteome</keyword>
<dbReference type="InterPro" id="IPR054263">
    <property type="entry name" value="DUF6994"/>
</dbReference>
<dbReference type="EMBL" id="SIHO01000002">
    <property type="protein sequence ID" value="TFU03681.1"/>
    <property type="molecule type" value="Genomic_DNA"/>
</dbReference>
<reference evidence="1 2" key="1">
    <citation type="submission" date="2019-02" db="EMBL/GenBank/DDBJ databases">
        <title>Polymorphobacter sp. isolated from the lake at the Tibet of China.</title>
        <authorList>
            <person name="Li A."/>
        </authorList>
    </citation>
    <scope>NUCLEOTIDE SEQUENCE [LARGE SCALE GENOMIC DNA]</scope>
    <source>
        <strain evidence="1 2">DJ1R-1</strain>
    </source>
</reference>
<dbReference type="Proteomes" id="UP000297737">
    <property type="component" value="Unassembled WGS sequence"/>
</dbReference>
<gene>
    <name evidence="1" type="ORF">EUV02_11070</name>
</gene>
<evidence type="ECO:0000313" key="2">
    <source>
        <dbReference type="Proteomes" id="UP000297737"/>
    </source>
</evidence>